<dbReference type="GO" id="GO:0005886">
    <property type="term" value="C:plasma membrane"/>
    <property type="evidence" value="ECO:0007669"/>
    <property type="project" value="TreeGrafter"/>
</dbReference>
<evidence type="ECO:0000313" key="10">
    <source>
        <dbReference type="Proteomes" id="UP000036958"/>
    </source>
</evidence>
<evidence type="ECO:0000259" key="8">
    <source>
        <dbReference type="Pfam" id="PF05140"/>
    </source>
</evidence>
<dbReference type="RefSeq" id="WP_082326335.1">
    <property type="nucleotide sequence ID" value="NZ_LGIA01000069.1"/>
</dbReference>
<feature type="transmembrane region" description="Helical" evidence="6">
    <location>
        <begin position="938"/>
        <end position="956"/>
    </location>
</feature>
<evidence type="ECO:0000259" key="7">
    <source>
        <dbReference type="Pfam" id="PF01578"/>
    </source>
</evidence>
<sequence>MKRIKSAMFSMLTSSCLVVIFAVAIAYATFIENDYGTQTAKILVYNAWWFNILLGVTAINLVGSLLYYKSFQLKRWSMVLFHLAFIIILVGSGITRFYSYEGMMHIREGQASNKLISSDTYINVEARADSQVAQDEWKVMFSPYTRNAFSKELELGGKELEIEMLDYVPSAVENIVADEGGIPLISFILVNRNASRDDVVMALNEEMSFGSFRISFEGESQNSALYFRRSNNGLVMTAKDSVQVVAMSGTVEQVVAPEQEIAVNSRGMYQIGNHIFAMKSYIPHGRKVLATATGNQASQASDAIMLGVELDGQQKQVVVYKNSGEQARPSRISYGNVDVELSFGPKLIELPFKIHLNDFQLERYPGSMSPSSYASEVTLIDERSQVEMPYRIFMNNILDYEGFRFFQSSYDTDERGTVLSVSYDYLGTVVTYIGYFLMTLGMIFMFFNKKSRFQALLRSGNRLKELKNKAFATVVLGFLLVLPTALIAQNSQQFSIDKSHLAEFETLLVQDPKGRVEPVNTLADKVLRKINKKSKFEGMSATEVFLGMSVRPAAWGNVPIIRISNSELQKQLGFRDNMVSFNQMLDPQTGVYKLQKLVDETYKKQPTQRNKYDKEVLSLDERMNIVYQIFQGDFLKVFPILNDENNKWVTEKEFYAKPEHQADHAHLLTDYFQAVNVAISQDDYRLANQKLAVLKDFQRTHGSEIMPSQAKIKWEIRYNNWNIFGLLSKICGVVGFFLLIIHLVGIFSNHFKAKKFLTVGTALVALLFLAYSAGLAIRWYISGHAPWSNGYETMLYIGWATLLSGFVFLKKSHITLAVNTILASLILMVAGMSWMNPEITNLVPVLKSYWLIVHVAVITASYGFFGVAALLGFLNLIIMMFRTPKNLKKASFTIVELALIIELALIVGLVLMTIGCFIGGVWANESWGRYWGWDPKETWALVTILVYSFIIHLRKVPGMYTHFSLSAMGLVGFASVMMTFFGVNYYLSGMHSYASGDAPEVPNFVFVTIAVVVVAIILAARSENKYGGAEQVVKLEAREEK</sequence>
<feature type="transmembrane region" description="Helical" evidence="6">
    <location>
        <begin position="47"/>
        <end position="67"/>
    </location>
</feature>
<dbReference type="InterPro" id="IPR045062">
    <property type="entry name" value="Cyt_c_biogenesis_CcsA/CcmC"/>
</dbReference>
<feature type="transmembrane region" description="Helical" evidence="6">
    <location>
        <begin position="899"/>
        <end position="923"/>
    </location>
</feature>
<dbReference type="InterPro" id="IPR002541">
    <property type="entry name" value="Cyt_c_assembly"/>
</dbReference>
<dbReference type="PROSITE" id="PS51257">
    <property type="entry name" value="PROKAR_LIPOPROTEIN"/>
    <property type="match status" value="1"/>
</dbReference>
<dbReference type="Pfam" id="PF05140">
    <property type="entry name" value="ResB"/>
    <property type="match status" value="2"/>
</dbReference>
<keyword evidence="5 6" id="KW-0472">Membrane</keyword>
<evidence type="ECO:0008006" key="11">
    <source>
        <dbReference type="Google" id="ProtNLM"/>
    </source>
</evidence>
<evidence type="ECO:0000256" key="2">
    <source>
        <dbReference type="ARBA" id="ARBA00022692"/>
    </source>
</evidence>
<reference evidence="10" key="1">
    <citation type="submission" date="2015-07" db="EMBL/GenBank/DDBJ databases">
        <title>Genome sequencing of Sunxiuqinia dokdonensis strain SK.</title>
        <authorList>
            <person name="Ahn S."/>
            <person name="Kim B.-C."/>
        </authorList>
    </citation>
    <scope>NUCLEOTIDE SEQUENCE [LARGE SCALE GENOMIC DNA]</scope>
    <source>
        <strain evidence="10">SK</strain>
    </source>
</reference>
<feature type="transmembrane region" description="Helical" evidence="6">
    <location>
        <begin position="1003"/>
        <end position="1020"/>
    </location>
</feature>
<feature type="transmembrane region" description="Helical" evidence="6">
    <location>
        <begin position="425"/>
        <end position="447"/>
    </location>
</feature>
<keyword evidence="3" id="KW-0201">Cytochrome c-type biogenesis</keyword>
<feature type="transmembrane region" description="Helical" evidence="6">
    <location>
        <begin position="79"/>
        <end position="98"/>
    </location>
</feature>
<feature type="domain" description="Cytochrome c assembly protein" evidence="7">
    <location>
        <begin position="787"/>
        <end position="991"/>
    </location>
</feature>
<dbReference type="AlphaFoldDB" id="A0A0L8VBH5"/>
<dbReference type="GO" id="GO:0020037">
    <property type="term" value="F:heme binding"/>
    <property type="evidence" value="ECO:0007669"/>
    <property type="project" value="InterPro"/>
</dbReference>
<name>A0A0L8VBH5_9BACT</name>
<feature type="domain" description="ResB-like" evidence="8">
    <location>
        <begin position="339"/>
        <end position="417"/>
    </location>
</feature>
<dbReference type="OrthoDB" id="9814290at2"/>
<feature type="transmembrane region" description="Helical" evidence="6">
    <location>
        <begin position="468"/>
        <end position="488"/>
    </location>
</feature>
<feature type="transmembrane region" description="Helical" evidence="6">
    <location>
        <begin position="793"/>
        <end position="809"/>
    </location>
</feature>
<comment type="subcellular location">
    <subcellularLocation>
        <location evidence="1">Membrane</location>
        <topology evidence="1">Multi-pass membrane protein</topology>
    </subcellularLocation>
</comment>
<proteinExistence type="predicted"/>
<evidence type="ECO:0000256" key="3">
    <source>
        <dbReference type="ARBA" id="ARBA00022748"/>
    </source>
</evidence>
<dbReference type="PATRIC" id="fig|1409788.3.peg.1379"/>
<feature type="domain" description="ResB-like" evidence="8">
    <location>
        <begin position="73"/>
        <end position="117"/>
    </location>
</feature>
<dbReference type="Proteomes" id="UP000036958">
    <property type="component" value="Unassembled WGS sequence"/>
</dbReference>
<keyword evidence="4 6" id="KW-1133">Transmembrane helix</keyword>
<evidence type="ECO:0000256" key="4">
    <source>
        <dbReference type="ARBA" id="ARBA00022989"/>
    </source>
</evidence>
<dbReference type="EMBL" id="LGIA01000069">
    <property type="protein sequence ID" value="KOH45806.1"/>
    <property type="molecule type" value="Genomic_DNA"/>
</dbReference>
<dbReference type="PANTHER" id="PTHR30071:SF1">
    <property type="entry name" value="CYTOCHROME B_B6 PROTEIN-RELATED"/>
    <property type="match status" value="1"/>
</dbReference>
<organism evidence="9 10">
    <name type="scientific">Sunxiuqinia dokdonensis</name>
    <dbReference type="NCBI Taxonomy" id="1409788"/>
    <lineage>
        <taxon>Bacteria</taxon>
        <taxon>Pseudomonadati</taxon>
        <taxon>Bacteroidota</taxon>
        <taxon>Bacteroidia</taxon>
        <taxon>Marinilabiliales</taxon>
        <taxon>Prolixibacteraceae</taxon>
        <taxon>Sunxiuqinia</taxon>
    </lineage>
</organism>
<feature type="transmembrane region" description="Helical" evidence="6">
    <location>
        <begin position="816"/>
        <end position="836"/>
    </location>
</feature>
<evidence type="ECO:0000256" key="1">
    <source>
        <dbReference type="ARBA" id="ARBA00004141"/>
    </source>
</evidence>
<evidence type="ECO:0000256" key="6">
    <source>
        <dbReference type="SAM" id="Phobius"/>
    </source>
</evidence>
<keyword evidence="10" id="KW-1185">Reference proteome</keyword>
<feature type="transmembrane region" description="Helical" evidence="6">
    <location>
        <begin position="848"/>
        <end position="878"/>
    </location>
</feature>
<evidence type="ECO:0000313" key="9">
    <source>
        <dbReference type="EMBL" id="KOH45806.1"/>
    </source>
</evidence>
<protein>
    <recommendedName>
        <fullName evidence="11">Cytochrome C biogenesis protein</fullName>
    </recommendedName>
</protein>
<dbReference type="Pfam" id="PF01578">
    <property type="entry name" value="Cytochrom_C_asm"/>
    <property type="match status" value="1"/>
</dbReference>
<feature type="transmembrane region" description="Helical" evidence="6">
    <location>
        <begin position="963"/>
        <end position="983"/>
    </location>
</feature>
<accession>A0A0L8VBH5</accession>
<dbReference type="InterPro" id="IPR007816">
    <property type="entry name" value="ResB-like_domain"/>
</dbReference>
<gene>
    <name evidence="9" type="ORF">NC99_13570</name>
</gene>
<keyword evidence="2 6" id="KW-0812">Transmembrane</keyword>
<feature type="transmembrane region" description="Helical" evidence="6">
    <location>
        <begin position="721"/>
        <end position="744"/>
    </location>
</feature>
<dbReference type="PANTHER" id="PTHR30071">
    <property type="entry name" value="HEME EXPORTER PROTEIN C"/>
    <property type="match status" value="1"/>
</dbReference>
<comment type="caution">
    <text evidence="9">The sequence shown here is derived from an EMBL/GenBank/DDBJ whole genome shotgun (WGS) entry which is preliminary data.</text>
</comment>
<dbReference type="GO" id="GO:0017004">
    <property type="term" value="P:cytochrome complex assembly"/>
    <property type="evidence" value="ECO:0007669"/>
    <property type="project" value="UniProtKB-KW"/>
</dbReference>
<evidence type="ECO:0000256" key="5">
    <source>
        <dbReference type="ARBA" id="ARBA00023136"/>
    </source>
</evidence>
<dbReference type="STRING" id="1409788.NC99_13570"/>
<feature type="transmembrane region" description="Helical" evidence="6">
    <location>
        <begin position="756"/>
        <end position="781"/>
    </location>
</feature>